<feature type="transmembrane region" description="Helical" evidence="1">
    <location>
        <begin position="224"/>
        <end position="243"/>
    </location>
</feature>
<dbReference type="PANTHER" id="PTHR22911:SF103">
    <property type="entry name" value="BLR2811 PROTEIN"/>
    <property type="match status" value="1"/>
</dbReference>
<reference evidence="3 4" key="1">
    <citation type="submission" date="2018-10" db="EMBL/GenBank/DDBJ databases">
        <title>Draft genome of Cortibacter populi DSM10536.</title>
        <authorList>
            <person name="Bernier A.-M."/>
            <person name="Bernard K."/>
        </authorList>
    </citation>
    <scope>NUCLEOTIDE SEQUENCE [LARGE SCALE GENOMIC DNA]</scope>
    <source>
        <strain evidence="3 4">DSM 105136</strain>
    </source>
</reference>
<dbReference type="Gene3D" id="1.10.3730.20">
    <property type="match status" value="2"/>
</dbReference>
<keyword evidence="4" id="KW-1185">Reference proteome</keyword>
<feature type="transmembrane region" description="Helical" evidence="1">
    <location>
        <begin position="167"/>
        <end position="186"/>
    </location>
</feature>
<feature type="transmembrane region" description="Helical" evidence="1">
    <location>
        <begin position="192"/>
        <end position="212"/>
    </location>
</feature>
<dbReference type="Proteomes" id="UP000278006">
    <property type="component" value="Unassembled WGS sequence"/>
</dbReference>
<feature type="transmembrane region" description="Helical" evidence="1">
    <location>
        <begin position="47"/>
        <end position="66"/>
    </location>
</feature>
<dbReference type="AlphaFoldDB" id="A0A3M6R0H7"/>
<feature type="transmembrane region" description="Helical" evidence="1">
    <location>
        <begin position="249"/>
        <end position="271"/>
    </location>
</feature>
<name>A0A3M6R0H7_9BURK</name>
<organism evidence="3 4">
    <name type="scientific">Corticibacter populi</name>
    <dbReference type="NCBI Taxonomy" id="1550736"/>
    <lineage>
        <taxon>Bacteria</taxon>
        <taxon>Pseudomonadati</taxon>
        <taxon>Pseudomonadota</taxon>
        <taxon>Betaproteobacteria</taxon>
        <taxon>Burkholderiales</taxon>
        <taxon>Comamonadaceae</taxon>
        <taxon>Corticibacter</taxon>
    </lineage>
</organism>
<feature type="domain" description="EamA" evidence="2">
    <location>
        <begin position="51"/>
        <end position="183"/>
    </location>
</feature>
<feature type="transmembrane region" description="Helical" evidence="1">
    <location>
        <begin position="308"/>
        <end position="329"/>
    </location>
</feature>
<feature type="transmembrane region" description="Helical" evidence="1">
    <location>
        <begin position="72"/>
        <end position="98"/>
    </location>
</feature>
<gene>
    <name evidence="3" type="ORF">D8I35_04700</name>
</gene>
<sequence length="333" mass="36194">MPRYPAAHAGHLAYSGGSARAGSLHGLSPGGHWAFAFSFRFRMSTPASALTGISLVLSAVLFFALLDSSSRYVSGVIPLLVALWVRYAIQTAMTLLMIRRQHPYWLPSSQNWPWQVARACCYILTSGFAFLGLRYIKVAEFTAIASIAPIIVSVLALWVLHEKLPPIRWVLLGLALAGTLVIIRPGGMAFEWVLLLPLAQVAANVLFLLITAHLSRYDDTLTTHLYTGLIGLVVVSVVLPFFWQHLAGIHWTHWLALAGGGLAASIGHMLLAQAYRHAPATVLMPYLYAQIGFAVLLGWLFFGTIPDTLSTLGILMIAASGLAGALMNWRKPA</sequence>
<dbReference type="SUPFAM" id="SSF103481">
    <property type="entry name" value="Multidrug resistance efflux transporter EmrE"/>
    <property type="match status" value="2"/>
</dbReference>
<evidence type="ECO:0000313" key="3">
    <source>
        <dbReference type="EMBL" id="RMX08389.1"/>
    </source>
</evidence>
<evidence type="ECO:0000256" key="1">
    <source>
        <dbReference type="SAM" id="Phobius"/>
    </source>
</evidence>
<protein>
    <submittedName>
        <fullName evidence="3">DMT family transporter</fullName>
    </submittedName>
</protein>
<feature type="transmembrane region" description="Helical" evidence="1">
    <location>
        <begin position="142"/>
        <end position="160"/>
    </location>
</feature>
<dbReference type="Pfam" id="PF00892">
    <property type="entry name" value="EamA"/>
    <property type="match status" value="1"/>
</dbReference>
<accession>A0A3M6R0H7</accession>
<evidence type="ECO:0000259" key="2">
    <source>
        <dbReference type="Pfam" id="PF00892"/>
    </source>
</evidence>
<dbReference type="GO" id="GO:0016020">
    <property type="term" value="C:membrane"/>
    <property type="evidence" value="ECO:0007669"/>
    <property type="project" value="InterPro"/>
</dbReference>
<keyword evidence="1" id="KW-0812">Transmembrane</keyword>
<dbReference type="OrthoDB" id="8584557at2"/>
<dbReference type="PANTHER" id="PTHR22911">
    <property type="entry name" value="ACYL-MALONYL CONDENSING ENZYME-RELATED"/>
    <property type="match status" value="1"/>
</dbReference>
<dbReference type="EMBL" id="RDQO01000001">
    <property type="protein sequence ID" value="RMX08389.1"/>
    <property type="molecule type" value="Genomic_DNA"/>
</dbReference>
<feature type="transmembrane region" description="Helical" evidence="1">
    <location>
        <begin position="283"/>
        <end position="302"/>
    </location>
</feature>
<feature type="transmembrane region" description="Helical" evidence="1">
    <location>
        <begin position="119"/>
        <end position="136"/>
    </location>
</feature>
<proteinExistence type="predicted"/>
<evidence type="ECO:0000313" key="4">
    <source>
        <dbReference type="Proteomes" id="UP000278006"/>
    </source>
</evidence>
<dbReference type="InterPro" id="IPR000620">
    <property type="entry name" value="EamA_dom"/>
</dbReference>
<dbReference type="InterPro" id="IPR037185">
    <property type="entry name" value="EmrE-like"/>
</dbReference>
<keyword evidence="1" id="KW-0472">Membrane</keyword>
<comment type="caution">
    <text evidence="3">The sequence shown here is derived from an EMBL/GenBank/DDBJ whole genome shotgun (WGS) entry which is preliminary data.</text>
</comment>
<keyword evidence="1" id="KW-1133">Transmembrane helix</keyword>